<dbReference type="RefSeq" id="WP_147059294.1">
    <property type="nucleotide sequence ID" value="NZ_CP042437.1"/>
</dbReference>
<evidence type="ECO:0000256" key="1">
    <source>
        <dbReference type="ARBA" id="ARBA00008791"/>
    </source>
</evidence>
<name>A0A5B8WBZ1_9SPHI</name>
<accession>A0A5B8WBZ1</accession>
<evidence type="ECO:0000259" key="2">
    <source>
        <dbReference type="Pfam" id="PF00582"/>
    </source>
</evidence>
<dbReference type="SUPFAM" id="SSF52402">
    <property type="entry name" value="Adenine nucleotide alpha hydrolases-like"/>
    <property type="match status" value="2"/>
</dbReference>
<dbReference type="InterPro" id="IPR006015">
    <property type="entry name" value="Universal_stress_UspA"/>
</dbReference>
<dbReference type="Proteomes" id="UP000321362">
    <property type="component" value="Chromosome"/>
</dbReference>
<keyword evidence="4" id="KW-1185">Reference proteome</keyword>
<feature type="domain" description="UspA" evidence="2">
    <location>
        <begin position="1"/>
        <end position="147"/>
    </location>
</feature>
<dbReference type="Gene3D" id="3.40.50.620">
    <property type="entry name" value="HUPs"/>
    <property type="match status" value="2"/>
</dbReference>
<gene>
    <name evidence="3" type="ORF">FSB76_27795</name>
</gene>
<organism evidence="3 4">
    <name type="scientific">Mucilaginibacter ginsenosidivorax</name>
    <dbReference type="NCBI Taxonomy" id="862126"/>
    <lineage>
        <taxon>Bacteria</taxon>
        <taxon>Pseudomonadati</taxon>
        <taxon>Bacteroidota</taxon>
        <taxon>Sphingobacteriia</taxon>
        <taxon>Sphingobacteriales</taxon>
        <taxon>Sphingobacteriaceae</taxon>
        <taxon>Mucilaginibacter</taxon>
    </lineage>
</organism>
<sequence length="286" mass="30817">MKKVLIATDFSENAKNAAIFGYKLAVQTKSDIEICTAMTIPAEIPQAGVIVWPMEEYHVIEEGALNELKQLKKVLEAQHAAGDFKPNITFKAEPGTATDVIKALAAKDHVELIVAGTHDAGGLSGLMLGNHARNMIDATPTPLLLIPSGFKFSPVKTIAVALDMKHKGDDFATITAIQPLATLLDATMQLVHVCHEGENTDEAEIYLAEIEQEVKQIAGYAKTTSLIIKQAPTETGLNWLCNYGNVDMLAMVHHHRGLVASLFTGSHTKKMAGHIALPLLVIPAKS</sequence>
<feature type="domain" description="UspA" evidence="2">
    <location>
        <begin position="156"/>
        <end position="283"/>
    </location>
</feature>
<dbReference type="OrthoDB" id="9788959at2"/>
<dbReference type="PRINTS" id="PR01438">
    <property type="entry name" value="UNVRSLSTRESS"/>
</dbReference>
<dbReference type="InterPro" id="IPR006016">
    <property type="entry name" value="UspA"/>
</dbReference>
<dbReference type="AlphaFoldDB" id="A0A5B8WBZ1"/>
<dbReference type="CDD" id="cd00293">
    <property type="entry name" value="USP-like"/>
    <property type="match status" value="1"/>
</dbReference>
<evidence type="ECO:0000313" key="4">
    <source>
        <dbReference type="Proteomes" id="UP000321362"/>
    </source>
</evidence>
<dbReference type="InterPro" id="IPR014729">
    <property type="entry name" value="Rossmann-like_a/b/a_fold"/>
</dbReference>
<comment type="similarity">
    <text evidence="1">Belongs to the universal stress protein A family.</text>
</comment>
<dbReference type="KEGG" id="mgk:FSB76_27795"/>
<dbReference type="PANTHER" id="PTHR46268:SF6">
    <property type="entry name" value="UNIVERSAL STRESS PROTEIN UP12"/>
    <property type="match status" value="1"/>
</dbReference>
<protein>
    <submittedName>
        <fullName evidence="3">Universal stress protein</fullName>
    </submittedName>
</protein>
<reference evidence="3 4" key="1">
    <citation type="journal article" date="2013" name="J. Microbiol.">
        <title>Mucilaginibacter ginsenosidivorax sp. nov., with ginsenoside converting activity isolated from sediment.</title>
        <authorList>
            <person name="Kim J.K."/>
            <person name="Choi T.E."/>
            <person name="Liu Q.M."/>
            <person name="Park H.Y."/>
            <person name="Yi T.H."/>
            <person name="Yoon M.H."/>
            <person name="Kim S.C."/>
            <person name="Im W.T."/>
        </authorList>
    </citation>
    <scope>NUCLEOTIDE SEQUENCE [LARGE SCALE GENOMIC DNA]</scope>
    <source>
        <strain evidence="3 4">KHI28</strain>
    </source>
</reference>
<dbReference type="Pfam" id="PF00582">
    <property type="entry name" value="Usp"/>
    <property type="match status" value="2"/>
</dbReference>
<proteinExistence type="inferred from homology"/>
<evidence type="ECO:0000313" key="3">
    <source>
        <dbReference type="EMBL" id="QEC79568.1"/>
    </source>
</evidence>
<dbReference type="PANTHER" id="PTHR46268">
    <property type="entry name" value="STRESS RESPONSE PROTEIN NHAX"/>
    <property type="match status" value="1"/>
</dbReference>
<dbReference type="EMBL" id="CP042437">
    <property type="protein sequence ID" value="QEC79568.1"/>
    <property type="molecule type" value="Genomic_DNA"/>
</dbReference>